<evidence type="ECO:0000313" key="3">
    <source>
        <dbReference type="Proteomes" id="UP000886520"/>
    </source>
</evidence>
<dbReference type="GO" id="GO:0046872">
    <property type="term" value="F:metal ion binding"/>
    <property type="evidence" value="ECO:0007669"/>
    <property type="project" value="UniProtKB-KW"/>
</dbReference>
<dbReference type="HAMAP" id="MF_03226">
    <property type="entry name" value="YJU2"/>
    <property type="match status" value="1"/>
</dbReference>
<proteinExistence type="inferred from homology"/>
<comment type="subunit">
    <text evidence="1">Component of the spliceosome. Present in the activated B complex, the catalytically activated B* complex which catalyzes the branching, the catalytic step 1 C complex catalyzing the exon ligation, and the postcatalytic P complex containing the ligated exons (mRNA) and the excised lariat intron.</text>
</comment>
<gene>
    <name evidence="2" type="ORF">GOP47_0009916</name>
</gene>
<comment type="similarity">
    <text evidence="1">Belongs to the CWC16 family. YJU2 subfamily.</text>
</comment>
<keyword evidence="1" id="KW-0747">Spliceosome</keyword>
<comment type="function">
    <text evidence="1">Part of the spliceosome which catalyzes two sequential transesterification reactions, first the excision of the non-coding intron from pre-mRNA and then the ligation of the coding exons to form the mature mRNA. Plays a role in stabilizing the structure of the spliceosome catalytic core and docking of the branch helix into the active site, producing 5'-exon and lariat intron-3'-intermediates.</text>
</comment>
<feature type="binding site" evidence="1">
    <location>
        <position position="46"/>
    </location>
    <ligand>
        <name>Zn(2+)</name>
        <dbReference type="ChEBI" id="CHEBI:29105"/>
    </ligand>
</feature>
<sequence length="261" mass="30219">MGERKVMNKYYPPDFDPLHISRPKRSKNSQSKVRMMLPMSLKCNTCGHYLGVGTKFNTRKEDAQGESYLGIQIFRFYFKCPHCASEISYKTDPQNSDYMVECGATRNHTRSCGNAKQATFQENIVMKHDYLQALEKKALASKVEMDQDATIDELICLKARHSCLTMHDNLLQALHEQEKANLKAKELAQEDKALVQQFRFEKSIRVRRSSDDHFEEVFNSKSHHSQLKRFLMPTLKIVPKQAKKPMTGLSLLRETYDDCND</sequence>
<keyword evidence="1" id="KW-0539">Nucleus</keyword>
<comment type="caution">
    <text evidence="2">The sequence shown here is derived from an EMBL/GenBank/DDBJ whole genome shotgun (WGS) entry which is preliminary data.</text>
</comment>
<keyword evidence="1" id="KW-0479">Metal-binding</keyword>
<dbReference type="GO" id="GO:0000349">
    <property type="term" value="P:generation of catalytic spliceosome for first transesterification step"/>
    <property type="evidence" value="ECO:0007669"/>
    <property type="project" value="UniProtKB-UniRule"/>
</dbReference>
<keyword evidence="3" id="KW-1185">Reference proteome</keyword>
<name>A0A9D4UX69_ADICA</name>
<keyword evidence="1" id="KW-0507">mRNA processing</keyword>
<keyword evidence="1" id="KW-0508">mRNA splicing</keyword>
<dbReference type="Pfam" id="PF04502">
    <property type="entry name" value="Saf4_Yju2"/>
    <property type="match status" value="1"/>
</dbReference>
<reference evidence="2" key="1">
    <citation type="submission" date="2021-01" db="EMBL/GenBank/DDBJ databases">
        <title>Adiantum capillus-veneris genome.</title>
        <authorList>
            <person name="Fang Y."/>
            <person name="Liao Q."/>
        </authorList>
    </citation>
    <scope>NUCLEOTIDE SEQUENCE</scope>
    <source>
        <strain evidence="2">H3</strain>
        <tissue evidence="2">Leaf</tissue>
    </source>
</reference>
<dbReference type="Proteomes" id="UP000886520">
    <property type="component" value="Chromosome 9"/>
</dbReference>
<dbReference type="GO" id="GO:0071006">
    <property type="term" value="C:U2-type catalytic step 1 spliceosome"/>
    <property type="evidence" value="ECO:0007669"/>
    <property type="project" value="UniProtKB-UniRule"/>
</dbReference>
<evidence type="ECO:0000256" key="1">
    <source>
        <dbReference type="HAMAP-Rule" id="MF_03226"/>
    </source>
</evidence>
<keyword evidence="1" id="KW-0862">Zinc</keyword>
<dbReference type="InterPro" id="IPR043701">
    <property type="entry name" value="Yju2"/>
</dbReference>
<dbReference type="OrthoDB" id="674963at2759"/>
<dbReference type="AlphaFoldDB" id="A0A9D4UX69"/>
<dbReference type="InterPro" id="IPR007590">
    <property type="entry name" value="Saf4/Yju2"/>
</dbReference>
<feature type="binding site" evidence="1">
    <location>
        <position position="83"/>
    </location>
    <ligand>
        <name>Zn(2+)</name>
        <dbReference type="ChEBI" id="CHEBI:29105"/>
    </ligand>
</feature>
<feature type="binding site" evidence="1">
    <location>
        <position position="43"/>
    </location>
    <ligand>
        <name>Zn(2+)</name>
        <dbReference type="ChEBI" id="CHEBI:29105"/>
    </ligand>
</feature>
<protein>
    <recommendedName>
        <fullName evidence="1">Splicing factor YJU2</fullName>
    </recommendedName>
</protein>
<evidence type="ECO:0000313" key="2">
    <source>
        <dbReference type="EMBL" id="KAI5075840.1"/>
    </source>
</evidence>
<accession>A0A9D4UX69</accession>
<dbReference type="EMBL" id="JABFUD020000009">
    <property type="protein sequence ID" value="KAI5075840.1"/>
    <property type="molecule type" value="Genomic_DNA"/>
</dbReference>
<organism evidence="2 3">
    <name type="scientific">Adiantum capillus-veneris</name>
    <name type="common">Maidenhair fern</name>
    <dbReference type="NCBI Taxonomy" id="13818"/>
    <lineage>
        <taxon>Eukaryota</taxon>
        <taxon>Viridiplantae</taxon>
        <taxon>Streptophyta</taxon>
        <taxon>Embryophyta</taxon>
        <taxon>Tracheophyta</taxon>
        <taxon>Polypodiopsida</taxon>
        <taxon>Polypodiidae</taxon>
        <taxon>Polypodiales</taxon>
        <taxon>Pteridineae</taxon>
        <taxon>Pteridaceae</taxon>
        <taxon>Vittarioideae</taxon>
        <taxon>Adiantum</taxon>
    </lineage>
</organism>
<comment type="subcellular location">
    <subcellularLocation>
        <location evidence="1">Nucleus</location>
    </subcellularLocation>
</comment>
<dbReference type="PANTHER" id="PTHR12111">
    <property type="entry name" value="SPLICING FACTOR YJU2"/>
    <property type="match status" value="1"/>
</dbReference>
<feature type="binding site" evidence="1">
    <location>
        <position position="80"/>
    </location>
    <ligand>
        <name>Zn(2+)</name>
        <dbReference type="ChEBI" id="CHEBI:29105"/>
    </ligand>
</feature>